<organism evidence="1">
    <name type="scientific">Arundo donax</name>
    <name type="common">Giant reed</name>
    <name type="synonym">Donax arundinaceus</name>
    <dbReference type="NCBI Taxonomy" id="35708"/>
    <lineage>
        <taxon>Eukaryota</taxon>
        <taxon>Viridiplantae</taxon>
        <taxon>Streptophyta</taxon>
        <taxon>Embryophyta</taxon>
        <taxon>Tracheophyta</taxon>
        <taxon>Spermatophyta</taxon>
        <taxon>Magnoliopsida</taxon>
        <taxon>Liliopsida</taxon>
        <taxon>Poales</taxon>
        <taxon>Poaceae</taxon>
        <taxon>PACMAD clade</taxon>
        <taxon>Arundinoideae</taxon>
        <taxon>Arundineae</taxon>
        <taxon>Arundo</taxon>
    </lineage>
</organism>
<sequence>MPRILVITNERLGTNETHVKEIIDAKKTTLLKLRSDVPQCNSSAVKNSYQLLQTKMYDAFICLRIR</sequence>
<proteinExistence type="predicted"/>
<protein>
    <submittedName>
        <fullName evidence="1">Uncharacterized protein</fullName>
    </submittedName>
</protein>
<reference evidence="1" key="1">
    <citation type="submission" date="2014-09" db="EMBL/GenBank/DDBJ databases">
        <authorList>
            <person name="Magalhaes I.L.F."/>
            <person name="Oliveira U."/>
            <person name="Santos F.R."/>
            <person name="Vidigal T.H.D.A."/>
            <person name="Brescovit A.D."/>
            <person name="Santos A.J."/>
        </authorList>
    </citation>
    <scope>NUCLEOTIDE SEQUENCE</scope>
    <source>
        <tissue evidence="1">Shoot tissue taken approximately 20 cm above the soil surface</tissue>
    </source>
</reference>
<reference evidence="1" key="2">
    <citation type="journal article" date="2015" name="Data Brief">
        <title>Shoot transcriptome of the giant reed, Arundo donax.</title>
        <authorList>
            <person name="Barrero R.A."/>
            <person name="Guerrero F.D."/>
            <person name="Moolhuijzen P."/>
            <person name="Goolsby J.A."/>
            <person name="Tidwell J."/>
            <person name="Bellgard S.E."/>
            <person name="Bellgard M.I."/>
        </authorList>
    </citation>
    <scope>NUCLEOTIDE SEQUENCE</scope>
    <source>
        <tissue evidence="1">Shoot tissue taken approximately 20 cm above the soil surface</tissue>
    </source>
</reference>
<dbReference type="AlphaFoldDB" id="A0A0A8YVN2"/>
<dbReference type="EMBL" id="GBRH01266711">
    <property type="protein sequence ID" value="JAD31184.1"/>
    <property type="molecule type" value="Transcribed_RNA"/>
</dbReference>
<evidence type="ECO:0000313" key="1">
    <source>
        <dbReference type="EMBL" id="JAD31184.1"/>
    </source>
</evidence>
<accession>A0A0A8YVN2</accession>
<name>A0A0A8YVN2_ARUDO</name>